<dbReference type="CDD" id="cd00616">
    <property type="entry name" value="AHBA_syn"/>
    <property type="match status" value="1"/>
</dbReference>
<proteinExistence type="inferred from homology"/>
<feature type="modified residue" description="N6-(pyridoxal phosphate)lysine" evidence="3">
    <location>
        <position position="195"/>
    </location>
</feature>
<dbReference type="Proteomes" id="UP000662572">
    <property type="component" value="Unassembled WGS sequence"/>
</dbReference>
<dbReference type="GO" id="GO:0000271">
    <property type="term" value="P:polysaccharide biosynthetic process"/>
    <property type="evidence" value="ECO:0007669"/>
    <property type="project" value="TreeGrafter"/>
</dbReference>
<dbReference type="InterPro" id="IPR000653">
    <property type="entry name" value="DegT/StrS_aminotransferase"/>
</dbReference>
<dbReference type="AlphaFoldDB" id="A0A918PU22"/>
<dbReference type="PANTHER" id="PTHR30244">
    <property type="entry name" value="TRANSAMINASE"/>
    <property type="match status" value="1"/>
</dbReference>
<evidence type="ECO:0000313" key="6">
    <source>
        <dbReference type="Proteomes" id="UP000662572"/>
    </source>
</evidence>
<dbReference type="Gene3D" id="3.40.640.10">
    <property type="entry name" value="Type I PLP-dependent aspartate aminotransferase-like (Major domain)"/>
    <property type="match status" value="1"/>
</dbReference>
<comment type="similarity">
    <text evidence="1 4">Belongs to the DegT/DnrJ/EryC1 family.</text>
</comment>
<dbReference type="InterPro" id="IPR015421">
    <property type="entry name" value="PyrdxlP-dep_Trfase_major"/>
</dbReference>
<dbReference type="GO" id="GO:0008483">
    <property type="term" value="F:transaminase activity"/>
    <property type="evidence" value="ECO:0007669"/>
    <property type="project" value="TreeGrafter"/>
</dbReference>
<comment type="caution">
    <text evidence="5">The sequence shown here is derived from an EMBL/GenBank/DDBJ whole genome shotgun (WGS) entry which is preliminary data.</text>
</comment>
<protein>
    <submittedName>
        <fullName evidence="5">UDP-4-amino-4, 6-dideoxy-N-acetyl-beta-L-altrosamine transaminase</fullName>
    </submittedName>
</protein>
<dbReference type="EMBL" id="BMZB01000001">
    <property type="protein sequence ID" value="GGZ22729.1"/>
    <property type="molecule type" value="Genomic_DNA"/>
</dbReference>
<name>A0A918PU22_9CAUL</name>
<sequence>MLSQPFLAYGRQSIDQTDIDHVIEALKSDFLTTGPWVERFERELAAYVGAKEAVVVANGTAALHLAMLALGVGPSDVIIVPSITFVASANCAAFCGAKVVFADVDPQTGLMTDETFEDALKIVQRDYSELRFAGVVPVHYAGRPVALDQIAGRCAELDAFVVEDACHALGTVDKGVMTGACQYSDMAVFSFHPVKTLTTGEGGAIMTNDSELARKLRSLRSHGLERDPTRFTGLGFGDDRDSGGWVYEMQALGYNYRLPDLNCALGVSQLSKMPHFAARRRRLVELYQAALASARLPVSWAPPMPDSDPVFHLMAVQIDYQSLGKTRTEIMFELKAGGVGTQVHYIPVHRQPYWQQHALAQRNLPGADTYYSQTLSLPLYPDMTDNDPAAVIAILKEVCGL</sequence>
<accession>A0A918PU22</accession>
<dbReference type="SUPFAM" id="SSF53383">
    <property type="entry name" value="PLP-dependent transferases"/>
    <property type="match status" value="1"/>
</dbReference>
<evidence type="ECO:0000256" key="4">
    <source>
        <dbReference type="RuleBase" id="RU004508"/>
    </source>
</evidence>
<reference evidence="5" key="2">
    <citation type="submission" date="2020-09" db="EMBL/GenBank/DDBJ databases">
        <authorList>
            <person name="Sun Q."/>
            <person name="Kim S."/>
        </authorList>
    </citation>
    <scope>NUCLEOTIDE SEQUENCE</scope>
    <source>
        <strain evidence="5">KCTC 32296</strain>
    </source>
</reference>
<keyword evidence="6" id="KW-1185">Reference proteome</keyword>
<dbReference type="GO" id="GO:0030170">
    <property type="term" value="F:pyridoxal phosphate binding"/>
    <property type="evidence" value="ECO:0007669"/>
    <property type="project" value="TreeGrafter"/>
</dbReference>
<gene>
    <name evidence="5" type="ORF">GCM10011273_04480</name>
</gene>
<reference evidence="5" key="1">
    <citation type="journal article" date="2014" name="Int. J. Syst. Evol. Microbiol.">
        <title>Complete genome sequence of Corynebacterium casei LMG S-19264T (=DSM 44701T), isolated from a smear-ripened cheese.</title>
        <authorList>
            <consortium name="US DOE Joint Genome Institute (JGI-PGF)"/>
            <person name="Walter F."/>
            <person name="Albersmeier A."/>
            <person name="Kalinowski J."/>
            <person name="Ruckert C."/>
        </authorList>
    </citation>
    <scope>NUCLEOTIDE SEQUENCE</scope>
    <source>
        <strain evidence="5">KCTC 32296</strain>
    </source>
</reference>
<dbReference type="RefSeq" id="WP_189484732.1">
    <property type="nucleotide sequence ID" value="NZ_BMZB01000001.1"/>
</dbReference>
<evidence type="ECO:0000256" key="2">
    <source>
        <dbReference type="PIRSR" id="PIRSR000390-1"/>
    </source>
</evidence>
<evidence type="ECO:0000256" key="3">
    <source>
        <dbReference type="PIRSR" id="PIRSR000390-2"/>
    </source>
</evidence>
<dbReference type="Gene3D" id="3.90.1150.10">
    <property type="entry name" value="Aspartate Aminotransferase, domain 1"/>
    <property type="match status" value="1"/>
</dbReference>
<feature type="active site" description="Proton acceptor" evidence="2">
    <location>
        <position position="195"/>
    </location>
</feature>
<dbReference type="PANTHER" id="PTHR30244:SF34">
    <property type="entry name" value="DTDP-4-AMINO-4,6-DIDEOXYGALACTOSE TRANSAMINASE"/>
    <property type="match status" value="1"/>
</dbReference>
<dbReference type="InterPro" id="IPR015422">
    <property type="entry name" value="PyrdxlP-dep_Trfase_small"/>
</dbReference>
<dbReference type="PIRSF" id="PIRSF000390">
    <property type="entry name" value="PLP_StrS"/>
    <property type="match status" value="1"/>
</dbReference>
<dbReference type="InterPro" id="IPR020026">
    <property type="entry name" value="PseC"/>
</dbReference>
<keyword evidence="3 4" id="KW-0663">Pyridoxal phosphate</keyword>
<dbReference type="InterPro" id="IPR015424">
    <property type="entry name" value="PyrdxlP-dep_Trfase"/>
</dbReference>
<evidence type="ECO:0000313" key="5">
    <source>
        <dbReference type="EMBL" id="GGZ22729.1"/>
    </source>
</evidence>
<organism evidence="5 6">
    <name type="scientific">Asticcacaulis endophyticus</name>
    <dbReference type="NCBI Taxonomy" id="1395890"/>
    <lineage>
        <taxon>Bacteria</taxon>
        <taxon>Pseudomonadati</taxon>
        <taxon>Pseudomonadota</taxon>
        <taxon>Alphaproteobacteria</taxon>
        <taxon>Caulobacterales</taxon>
        <taxon>Caulobacteraceae</taxon>
        <taxon>Asticcacaulis</taxon>
    </lineage>
</organism>
<evidence type="ECO:0000256" key="1">
    <source>
        <dbReference type="ARBA" id="ARBA00037999"/>
    </source>
</evidence>
<dbReference type="NCBIfam" id="TIGR03588">
    <property type="entry name" value="PseC"/>
    <property type="match status" value="1"/>
</dbReference>
<dbReference type="Pfam" id="PF01041">
    <property type="entry name" value="DegT_DnrJ_EryC1"/>
    <property type="match status" value="1"/>
</dbReference>